<keyword evidence="6 7" id="KW-0413">Isomerase</keyword>
<dbReference type="PANTHER" id="PTHR42742:SF3">
    <property type="entry name" value="FRUCTOKINASE"/>
    <property type="match status" value="1"/>
</dbReference>
<evidence type="ECO:0000256" key="7">
    <source>
        <dbReference type="PIRNR" id="PIRNR036894"/>
    </source>
</evidence>
<gene>
    <name evidence="12" type="ORF">AS030_16625</name>
</gene>
<dbReference type="Pfam" id="PF21621">
    <property type="entry name" value="MPI_cupin_dom"/>
    <property type="match status" value="1"/>
</dbReference>
<dbReference type="GO" id="GO:0005975">
    <property type="term" value="P:carbohydrate metabolic process"/>
    <property type="evidence" value="ECO:0007669"/>
    <property type="project" value="UniProtKB-UniRule"/>
</dbReference>
<dbReference type="GO" id="GO:0004476">
    <property type="term" value="F:mannose-6-phosphate isomerase activity"/>
    <property type="evidence" value="ECO:0007669"/>
    <property type="project" value="UniProtKB-UniRule"/>
</dbReference>
<evidence type="ECO:0000256" key="1">
    <source>
        <dbReference type="ARBA" id="ARBA00000757"/>
    </source>
</evidence>
<evidence type="ECO:0000256" key="9">
    <source>
        <dbReference type="PIRSR" id="PIRSR036894-2"/>
    </source>
</evidence>
<evidence type="ECO:0000259" key="10">
    <source>
        <dbReference type="Pfam" id="PF20511"/>
    </source>
</evidence>
<dbReference type="InterPro" id="IPR014628">
    <property type="entry name" value="Man6P_isomerase_Firm_short"/>
</dbReference>
<dbReference type="AlphaFoldDB" id="A0A0V8J4B7"/>
<evidence type="ECO:0000256" key="5">
    <source>
        <dbReference type="ARBA" id="ARBA00022833"/>
    </source>
</evidence>
<feature type="binding site" evidence="8">
    <location>
        <position position="173"/>
    </location>
    <ligand>
        <name>Zn(2+)</name>
        <dbReference type="ChEBI" id="CHEBI:29105"/>
    </ligand>
</feature>
<dbReference type="PIRSF" id="PIRSF036894">
    <property type="entry name" value="PMI_Firm_short"/>
    <property type="match status" value="1"/>
</dbReference>
<evidence type="ECO:0000256" key="2">
    <source>
        <dbReference type="ARBA" id="ARBA00010772"/>
    </source>
</evidence>
<evidence type="ECO:0000256" key="4">
    <source>
        <dbReference type="ARBA" id="ARBA00022723"/>
    </source>
</evidence>
<evidence type="ECO:0000256" key="8">
    <source>
        <dbReference type="PIRSR" id="PIRSR036894-1"/>
    </source>
</evidence>
<accession>A0A0V8J4B7</accession>
<dbReference type="Gene3D" id="2.60.120.10">
    <property type="entry name" value="Jelly Rolls"/>
    <property type="match status" value="2"/>
</dbReference>
<feature type="binding site" evidence="8">
    <location>
        <position position="98"/>
    </location>
    <ligand>
        <name>Zn(2+)</name>
        <dbReference type="ChEBI" id="CHEBI:29105"/>
    </ligand>
</feature>
<dbReference type="InterPro" id="IPR046457">
    <property type="entry name" value="PMI_typeI_cat"/>
</dbReference>
<keyword evidence="4 7" id="KW-0479">Metal-binding</keyword>
<comment type="catalytic activity">
    <reaction evidence="1 7">
        <text>D-mannose 6-phosphate = D-fructose 6-phosphate</text>
        <dbReference type="Rhea" id="RHEA:12356"/>
        <dbReference type="ChEBI" id="CHEBI:58735"/>
        <dbReference type="ChEBI" id="CHEBI:61527"/>
        <dbReference type="EC" id="5.3.1.8"/>
    </reaction>
</comment>
<keyword evidence="5 7" id="KW-0862">Zinc</keyword>
<evidence type="ECO:0000256" key="6">
    <source>
        <dbReference type="ARBA" id="ARBA00023235"/>
    </source>
</evidence>
<feature type="domain" description="Phosphomannose isomerase type I catalytic" evidence="10">
    <location>
        <begin position="7"/>
        <end position="106"/>
    </location>
</feature>
<dbReference type="NCBIfam" id="TIGR00218">
    <property type="entry name" value="manA"/>
    <property type="match status" value="1"/>
</dbReference>
<comment type="similarity">
    <text evidence="2 7">Belongs to the mannose-6-phosphate isomerase type 1 family.</text>
</comment>
<dbReference type="OrthoDB" id="9808275at2"/>
<sequence>MYAEPIFLQPVFKDRIWGGTKLREVFGYEIPSETTGECWGISAHPNGPSTILNGPLQGMTLDQAWQKHRGLFAGQEGNDFPLLVKILDAKTNLSVQVHPDDDYAQQEEDEPFGKTECWYVIDCEENAELVYGHHAKSKSEFQRMVDDGEWDKLLRKVKIQPGDFVYVPNGTIHAIGAGTMILETQQSSDVTYRVYDYDRKDDQGNTRELHIKQSIEVAMIPHQDADFQPVEDKRDGLEIKKLIKESYFTVYHWNLDGKAENLDNPMYLLVSVLDGEGEIETQSGSSSFKKGDHFIVPSTVKKFSLKGNASFITSHSTK</sequence>
<feature type="active site" evidence="9">
    <location>
        <position position="193"/>
    </location>
</feature>
<dbReference type="InterPro" id="IPR001250">
    <property type="entry name" value="Man6P_Isoase-1"/>
</dbReference>
<dbReference type="InterPro" id="IPR051804">
    <property type="entry name" value="Carb_Metab_Reg_Kinase/Isom"/>
</dbReference>
<comment type="caution">
    <text evidence="12">The sequence shown here is derived from an EMBL/GenBank/DDBJ whole genome shotgun (WGS) entry which is preliminary data.</text>
</comment>
<dbReference type="EC" id="5.3.1.8" evidence="3 7"/>
<reference evidence="12 13" key="1">
    <citation type="journal article" date="2014" name="Antonie Van Leeuwenhoek">
        <title>Fictibacillus enclensis sp. nov., isolated from marine sediment.</title>
        <authorList>
            <person name="Dastager S.G."/>
            <person name="Mawlankar R."/>
            <person name="Srinivasan K."/>
            <person name="Tang S.K."/>
            <person name="Lee J.C."/>
            <person name="Ramana V.V."/>
            <person name="Shouche Y.S."/>
        </authorList>
    </citation>
    <scope>NUCLEOTIDE SEQUENCE [LARGE SCALE GENOMIC DNA]</scope>
    <source>
        <strain evidence="12 13">NIO-1003</strain>
    </source>
</reference>
<evidence type="ECO:0000313" key="13">
    <source>
        <dbReference type="Proteomes" id="UP000054099"/>
    </source>
</evidence>
<dbReference type="SUPFAM" id="SSF51182">
    <property type="entry name" value="RmlC-like cupins"/>
    <property type="match status" value="1"/>
</dbReference>
<dbReference type="EMBL" id="LNQN01000005">
    <property type="protein sequence ID" value="KSU81910.1"/>
    <property type="molecule type" value="Genomic_DNA"/>
</dbReference>
<dbReference type="Proteomes" id="UP000054099">
    <property type="component" value="Unassembled WGS sequence"/>
</dbReference>
<protein>
    <recommendedName>
        <fullName evidence="3 7">Mannose-6-phosphate isomerase</fullName>
        <ecNumber evidence="3 7">5.3.1.8</ecNumber>
    </recommendedName>
</protein>
<proteinExistence type="inferred from homology"/>
<name>A0A0V8J4B7_9BACL</name>
<dbReference type="RefSeq" id="WP_061973673.1">
    <property type="nucleotide sequence ID" value="NZ_FMAV01000003.1"/>
</dbReference>
<evidence type="ECO:0000313" key="12">
    <source>
        <dbReference type="EMBL" id="KSU81910.1"/>
    </source>
</evidence>
<dbReference type="GO" id="GO:0008270">
    <property type="term" value="F:zinc ion binding"/>
    <property type="evidence" value="ECO:0007669"/>
    <property type="project" value="UniProtKB-UniRule"/>
</dbReference>
<dbReference type="InterPro" id="IPR049071">
    <property type="entry name" value="MPI_cupin_dom"/>
</dbReference>
<dbReference type="InterPro" id="IPR011051">
    <property type="entry name" value="RmlC_Cupin_sf"/>
</dbReference>
<dbReference type="Pfam" id="PF20511">
    <property type="entry name" value="PMI_typeI_cat"/>
    <property type="match status" value="1"/>
</dbReference>
<comment type="cofactor">
    <cofactor evidence="8">
        <name>Zn(2+)</name>
        <dbReference type="ChEBI" id="CHEBI:29105"/>
    </cofactor>
    <text evidence="8">Binds 1 zinc ion per subunit.</text>
</comment>
<keyword evidence="13" id="KW-1185">Reference proteome</keyword>
<dbReference type="InterPro" id="IPR014710">
    <property type="entry name" value="RmlC-like_jellyroll"/>
</dbReference>
<dbReference type="PANTHER" id="PTHR42742">
    <property type="entry name" value="TRANSCRIPTIONAL REPRESSOR MPRA"/>
    <property type="match status" value="1"/>
</dbReference>
<organism evidence="12 13">
    <name type="scientific">Fictibacillus enclensis</name>
    <dbReference type="NCBI Taxonomy" id="1017270"/>
    <lineage>
        <taxon>Bacteria</taxon>
        <taxon>Bacillati</taxon>
        <taxon>Bacillota</taxon>
        <taxon>Bacilli</taxon>
        <taxon>Bacillales</taxon>
        <taxon>Fictibacillaceae</taxon>
        <taxon>Fictibacillus</taxon>
    </lineage>
</organism>
<evidence type="ECO:0000259" key="11">
    <source>
        <dbReference type="Pfam" id="PF21621"/>
    </source>
</evidence>
<dbReference type="CDD" id="cd07010">
    <property type="entry name" value="cupin_PMI_type_I_N_bac"/>
    <property type="match status" value="1"/>
</dbReference>
<feature type="domain" description="Mannose-6-phosphate isomerase cupin" evidence="11">
    <location>
        <begin position="239"/>
        <end position="315"/>
    </location>
</feature>
<evidence type="ECO:0000256" key="3">
    <source>
        <dbReference type="ARBA" id="ARBA00011956"/>
    </source>
</evidence>
<feature type="binding site" evidence="8">
    <location>
        <position position="116"/>
    </location>
    <ligand>
        <name>Zn(2+)</name>
        <dbReference type="ChEBI" id="CHEBI:29105"/>
    </ligand>
</feature>